<evidence type="ECO:0000313" key="1">
    <source>
        <dbReference type="EMBL" id="KAH7917051.1"/>
    </source>
</evidence>
<evidence type="ECO:0000313" key="2">
    <source>
        <dbReference type="Proteomes" id="UP000790709"/>
    </source>
</evidence>
<accession>A0ACB8AUG3</accession>
<comment type="caution">
    <text evidence="1">The sequence shown here is derived from an EMBL/GenBank/DDBJ whole genome shotgun (WGS) entry which is preliminary data.</text>
</comment>
<keyword evidence="2" id="KW-1185">Reference proteome</keyword>
<dbReference type="EMBL" id="MU267317">
    <property type="protein sequence ID" value="KAH7917051.1"/>
    <property type="molecule type" value="Genomic_DNA"/>
</dbReference>
<name>A0ACB8AUG3_9AGAM</name>
<sequence>MAWGGRSGVRTRRLRKRSWMLGLGSMCTNPKPQPARYPSWAVPAIVNGPLTSVRRYEIIAGPLPPLEAADAPVHTRETVYNIANKHGLRATLAPYTRVADGIWSGGMYVAWGVTAAESPWGCATPLLRPHVTSK</sequence>
<proteinExistence type="predicted"/>
<protein>
    <submittedName>
        <fullName evidence="1">Uncharacterized protein</fullName>
    </submittedName>
</protein>
<dbReference type="Proteomes" id="UP000790709">
    <property type="component" value="Unassembled WGS sequence"/>
</dbReference>
<reference evidence="1" key="1">
    <citation type="journal article" date="2021" name="New Phytol.">
        <title>Evolutionary innovations through gain and loss of genes in the ectomycorrhizal Boletales.</title>
        <authorList>
            <person name="Wu G."/>
            <person name="Miyauchi S."/>
            <person name="Morin E."/>
            <person name="Kuo A."/>
            <person name="Drula E."/>
            <person name="Varga T."/>
            <person name="Kohler A."/>
            <person name="Feng B."/>
            <person name="Cao Y."/>
            <person name="Lipzen A."/>
            <person name="Daum C."/>
            <person name="Hundley H."/>
            <person name="Pangilinan J."/>
            <person name="Johnson J."/>
            <person name="Barry K."/>
            <person name="LaButti K."/>
            <person name="Ng V."/>
            <person name="Ahrendt S."/>
            <person name="Min B."/>
            <person name="Choi I.G."/>
            <person name="Park H."/>
            <person name="Plett J.M."/>
            <person name="Magnuson J."/>
            <person name="Spatafora J.W."/>
            <person name="Nagy L.G."/>
            <person name="Henrissat B."/>
            <person name="Grigoriev I.V."/>
            <person name="Yang Z.L."/>
            <person name="Xu J."/>
            <person name="Martin F.M."/>
        </authorList>
    </citation>
    <scope>NUCLEOTIDE SEQUENCE</scope>
    <source>
        <strain evidence="1">KUC20120723A-06</strain>
    </source>
</reference>
<gene>
    <name evidence="1" type="ORF">BV22DRAFT_1135744</name>
</gene>
<organism evidence="1 2">
    <name type="scientific">Leucogyrophana mollusca</name>
    <dbReference type="NCBI Taxonomy" id="85980"/>
    <lineage>
        <taxon>Eukaryota</taxon>
        <taxon>Fungi</taxon>
        <taxon>Dikarya</taxon>
        <taxon>Basidiomycota</taxon>
        <taxon>Agaricomycotina</taxon>
        <taxon>Agaricomycetes</taxon>
        <taxon>Agaricomycetidae</taxon>
        <taxon>Boletales</taxon>
        <taxon>Boletales incertae sedis</taxon>
        <taxon>Leucogyrophana</taxon>
    </lineage>
</organism>